<reference evidence="1" key="1">
    <citation type="submission" date="2014-11" db="EMBL/GenBank/DDBJ databases">
        <authorList>
            <person name="Amaro Gonzalez C."/>
        </authorList>
    </citation>
    <scope>NUCLEOTIDE SEQUENCE</scope>
</reference>
<dbReference type="EMBL" id="GBXM01021203">
    <property type="protein sequence ID" value="JAH87374.1"/>
    <property type="molecule type" value="Transcribed_RNA"/>
</dbReference>
<organism evidence="1">
    <name type="scientific">Anguilla anguilla</name>
    <name type="common">European freshwater eel</name>
    <name type="synonym">Muraena anguilla</name>
    <dbReference type="NCBI Taxonomy" id="7936"/>
    <lineage>
        <taxon>Eukaryota</taxon>
        <taxon>Metazoa</taxon>
        <taxon>Chordata</taxon>
        <taxon>Craniata</taxon>
        <taxon>Vertebrata</taxon>
        <taxon>Euteleostomi</taxon>
        <taxon>Actinopterygii</taxon>
        <taxon>Neopterygii</taxon>
        <taxon>Teleostei</taxon>
        <taxon>Anguilliformes</taxon>
        <taxon>Anguillidae</taxon>
        <taxon>Anguilla</taxon>
    </lineage>
</organism>
<name>A0A0E9WAF4_ANGAN</name>
<reference evidence="1" key="2">
    <citation type="journal article" date="2015" name="Fish Shellfish Immunol.">
        <title>Early steps in the European eel (Anguilla anguilla)-Vibrio vulnificus interaction in the gills: Role of the RtxA13 toxin.</title>
        <authorList>
            <person name="Callol A."/>
            <person name="Pajuelo D."/>
            <person name="Ebbesson L."/>
            <person name="Teles M."/>
            <person name="MacKenzie S."/>
            <person name="Amaro C."/>
        </authorList>
    </citation>
    <scope>NUCLEOTIDE SEQUENCE</scope>
</reference>
<sequence length="58" mass="6417">MRAFKSAVTLLGQEVAVLSHVGVLQRSECCVCNENSQCGTKALRVVRLHLHQLSDYMS</sequence>
<dbReference type="AlphaFoldDB" id="A0A0E9WAF4"/>
<proteinExistence type="predicted"/>
<accession>A0A0E9WAF4</accession>
<protein>
    <submittedName>
        <fullName evidence="1">Uncharacterized protein</fullName>
    </submittedName>
</protein>
<evidence type="ECO:0000313" key="1">
    <source>
        <dbReference type="EMBL" id="JAH87374.1"/>
    </source>
</evidence>